<keyword evidence="2" id="KW-1185">Reference proteome</keyword>
<proteinExistence type="predicted"/>
<reference evidence="1" key="1">
    <citation type="submission" date="2021-01" db="EMBL/GenBank/DDBJ databases">
        <authorList>
            <person name="Sun Q."/>
        </authorList>
    </citation>
    <scope>NUCLEOTIDE SEQUENCE</scope>
    <source>
        <strain evidence="1">YIM B02566</strain>
    </source>
</reference>
<name>A0ACC5RB22_9HYPH</name>
<evidence type="ECO:0000313" key="2">
    <source>
        <dbReference type="Proteomes" id="UP000616151"/>
    </source>
</evidence>
<comment type="caution">
    <text evidence="1">The sequence shown here is derived from an EMBL/GenBank/DDBJ whole genome shotgun (WGS) entry which is preliminary data.</text>
</comment>
<organism evidence="1 2">
    <name type="scientific">Taklimakanibacter albus</name>
    <dbReference type="NCBI Taxonomy" id="2800327"/>
    <lineage>
        <taxon>Bacteria</taxon>
        <taxon>Pseudomonadati</taxon>
        <taxon>Pseudomonadota</taxon>
        <taxon>Alphaproteobacteria</taxon>
        <taxon>Hyphomicrobiales</taxon>
        <taxon>Aestuariivirgaceae</taxon>
        <taxon>Taklimakanibacter</taxon>
    </lineage>
</organism>
<sequence>MTKLDEKLARIRAGKYKRSDFIIADAKDGDMGAGVLGAAPKRAPDGTRLRGKTRAEYLDDIEAVVKQGIVDVMLVSASNLELLHERGVFKKSKVKPVIRANDTTDCWGLVRHGVYPKLASRPFRTASLPRVMYNAAAPLKAPGAKKIYGTDLGLYSITMMNDLDSDLRTMEAFRDFREEAALNGFKYFLEVFNPNTPHNMEREHLGEYINDSLLRCLAGVMKADRPQFLKIVYNGPKALEELAAYDPDLVIGILGGGGGTNRDTFELLHQAERYGARVALFGRKINQAEAPLTLLTFMRKVTDGTITPEEAVRAYHGELQKLGLKPFRSLEEDRVITEEPLKKGMLKAA</sequence>
<accession>A0ACC5RB22</accession>
<dbReference type="Proteomes" id="UP000616151">
    <property type="component" value="Unassembled WGS sequence"/>
</dbReference>
<protein>
    <submittedName>
        <fullName evidence="1">Uncharacterized protein</fullName>
    </submittedName>
</protein>
<gene>
    <name evidence="1" type="ORF">JHL16_25185</name>
</gene>
<dbReference type="EMBL" id="JAENHL010000008">
    <property type="protein sequence ID" value="MBK1869680.1"/>
    <property type="molecule type" value="Genomic_DNA"/>
</dbReference>
<evidence type="ECO:0000313" key="1">
    <source>
        <dbReference type="EMBL" id="MBK1869680.1"/>
    </source>
</evidence>